<accession>A0ABS7VTP8</accession>
<organism evidence="1 2">
    <name type="scientific">Microvirga puerhi</name>
    <dbReference type="NCBI Taxonomy" id="2876078"/>
    <lineage>
        <taxon>Bacteria</taxon>
        <taxon>Pseudomonadati</taxon>
        <taxon>Pseudomonadota</taxon>
        <taxon>Alphaproteobacteria</taxon>
        <taxon>Hyphomicrobiales</taxon>
        <taxon>Methylobacteriaceae</taxon>
        <taxon>Microvirga</taxon>
    </lineage>
</organism>
<sequence>MVPHFGWKDATAIARLGIDYAAHQGERFREVEQEIFEAAKNGTPPKVLRLAGGARAVLDKEDIFEAACETLRRWGEADPLPFVCGDNLLRYSSNVANSILDGAHFSSSTSELQTLSGGEPVRFEPTIPTHLRMETMNRFNAAMKTVEKVFNLSSDNRFRSPVRFHFTKNGLSDFNGTFRFKTGADIPLIGQIQYSPWKPGAIVHEIGHALDFAFLPRSGKEEKYQYLLEETGIMEVVSDMVNSSHTSDSYKAYLLAPHEVFARTFEMAMIMNAREEEDDKLLSLGGALALRFEYTTTSQEMLDVFLDRTREWNRDFANRAALGQTKSAESPLQPRV</sequence>
<dbReference type="EMBL" id="JAIRBM010000024">
    <property type="protein sequence ID" value="MBZ6078948.1"/>
    <property type="molecule type" value="Genomic_DNA"/>
</dbReference>
<proteinExistence type="predicted"/>
<evidence type="ECO:0000313" key="2">
    <source>
        <dbReference type="Proteomes" id="UP000704176"/>
    </source>
</evidence>
<comment type="caution">
    <text evidence="1">The sequence shown here is derived from an EMBL/GenBank/DDBJ whole genome shotgun (WGS) entry which is preliminary data.</text>
</comment>
<name>A0ABS7VTP8_9HYPH</name>
<dbReference type="Proteomes" id="UP000704176">
    <property type="component" value="Unassembled WGS sequence"/>
</dbReference>
<evidence type="ECO:0000313" key="1">
    <source>
        <dbReference type="EMBL" id="MBZ6078948.1"/>
    </source>
</evidence>
<protein>
    <submittedName>
        <fullName evidence="1">Uncharacterized protein</fullName>
    </submittedName>
</protein>
<keyword evidence="2" id="KW-1185">Reference proteome</keyword>
<gene>
    <name evidence="1" type="ORF">K9B37_22065</name>
</gene>
<reference evidence="1 2" key="1">
    <citation type="submission" date="2021-09" db="EMBL/GenBank/DDBJ databases">
        <title>The complete genome sequence of a new microorganism.</title>
        <authorList>
            <person name="Zi Z."/>
        </authorList>
    </citation>
    <scope>NUCLEOTIDE SEQUENCE [LARGE SCALE GENOMIC DNA]</scope>
    <source>
        <strain evidence="1 2">WGZ8</strain>
    </source>
</reference>